<dbReference type="Pfam" id="PF00109">
    <property type="entry name" value="ketoacyl-synt"/>
    <property type="match status" value="1"/>
</dbReference>
<sequence>MTPAVTGVAVTGVAVALPGAADARALLHPARPGAGPVDPAALIGRKGLRFKDRATQLGLHLAYAALSDAGLLQNGELTVRKDRLGAVVSSNLGNVDTVCRAVETISKESTSALSPMDTPNASSNIIASETAIRYGLRGPNLTVCNGRASGLDAIRWAALMLRTGRADHILVTGVEPDNEVTRRLVDGPMADGGAAVVLSRPAGTRARALLGPVLRTAQPADTAHQLVRQVPGGGLWLSAEDHPVPRSALRNALNSWGELSGALGVVQCAAAAGWFAEGNKSPAYALAGAAGAVLLAPEGTP</sequence>
<dbReference type="GO" id="GO:0006633">
    <property type="term" value="P:fatty acid biosynthetic process"/>
    <property type="evidence" value="ECO:0007669"/>
    <property type="project" value="TreeGrafter"/>
</dbReference>
<dbReference type="PANTHER" id="PTHR11712:SF336">
    <property type="entry name" value="3-OXOACYL-[ACYL-CARRIER-PROTEIN] SYNTHASE, MITOCHONDRIAL"/>
    <property type="match status" value="1"/>
</dbReference>
<dbReference type="GO" id="GO:0004315">
    <property type="term" value="F:3-oxoacyl-[acyl-carrier-protein] synthase activity"/>
    <property type="evidence" value="ECO:0007669"/>
    <property type="project" value="TreeGrafter"/>
</dbReference>
<dbReference type="EMBL" id="BMVW01000012">
    <property type="protein sequence ID" value="GGZ25830.1"/>
    <property type="molecule type" value="Genomic_DNA"/>
</dbReference>
<dbReference type="SUPFAM" id="SSF53901">
    <property type="entry name" value="Thiolase-like"/>
    <property type="match status" value="1"/>
</dbReference>
<evidence type="ECO:0000313" key="3">
    <source>
        <dbReference type="EMBL" id="GGZ25830.1"/>
    </source>
</evidence>
<comment type="caution">
    <text evidence="3">The sequence shown here is derived from an EMBL/GenBank/DDBJ whole genome shotgun (WGS) entry which is preliminary data.</text>
</comment>
<reference evidence="3" key="2">
    <citation type="submission" date="2020-09" db="EMBL/GenBank/DDBJ databases">
        <authorList>
            <person name="Sun Q."/>
            <person name="Ohkuma M."/>
        </authorList>
    </citation>
    <scope>NUCLEOTIDE SEQUENCE</scope>
    <source>
        <strain evidence="3">JCM 4815</strain>
    </source>
</reference>
<keyword evidence="4" id="KW-1185">Reference proteome</keyword>
<proteinExistence type="predicted"/>
<keyword evidence="1" id="KW-0808">Transferase</keyword>
<dbReference type="Gene3D" id="3.40.47.10">
    <property type="match status" value="1"/>
</dbReference>
<dbReference type="InterPro" id="IPR014030">
    <property type="entry name" value="Ketoacyl_synth_N"/>
</dbReference>
<dbReference type="RefSeq" id="WP_189863212.1">
    <property type="nucleotide sequence ID" value="NZ_BMVW01000012.1"/>
</dbReference>
<name>A0A918UPY1_9ACTN</name>
<dbReference type="Proteomes" id="UP000622166">
    <property type="component" value="Unassembled WGS sequence"/>
</dbReference>
<dbReference type="InterPro" id="IPR000794">
    <property type="entry name" value="Beta-ketoacyl_synthase"/>
</dbReference>
<reference evidence="3" key="1">
    <citation type="journal article" date="2014" name="Int. J. Syst. Evol. Microbiol.">
        <title>Complete genome sequence of Corynebacterium casei LMG S-19264T (=DSM 44701T), isolated from a smear-ripened cheese.</title>
        <authorList>
            <consortium name="US DOE Joint Genome Institute (JGI-PGF)"/>
            <person name="Walter F."/>
            <person name="Albersmeier A."/>
            <person name="Kalinowski J."/>
            <person name="Ruckert C."/>
        </authorList>
    </citation>
    <scope>NUCLEOTIDE SEQUENCE</scope>
    <source>
        <strain evidence="3">JCM 4815</strain>
    </source>
</reference>
<accession>A0A918UPY1</accession>
<feature type="domain" description="Beta-ketoacyl synthase-like N-terminal" evidence="2">
    <location>
        <begin position="45"/>
        <end position="175"/>
    </location>
</feature>
<organism evidence="3 4">
    <name type="scientific">Streptomyces poonensis</name>
    <dbReference type="NCBI Taxonomy" id="68255"/>
    <lineage>
        <taxon>Bacteria</taxon>
        <taxon>Bacillati</taxon>
        <taxon>Actinomycetota</taxon>
        <taxon>Actinomycetes</taxon>
        <taxon>Kitasatosporales</taxon>
        <taxon>Streptomycetaceae</taxon>
        <taxon>Streptomyces</taxon>
    </lineage>
</organism>
<evidence type="ECO:0000256" key="1">
    <source>
        <dbReference type="ARBA" id="ARBA00022679"/>
    </source>
</evidence>
<dbReference type="AlphaFoldDB" id="A0A918UPY1"/>
<evidence type="ECO:0000313" key="4">
    <source>
        <dbReference type="Proteomes" id="UP000622166"/>
    </source>
</evidence>
<protein>
    <recommendedName>
        <fullName evidence="2">Beta-ketoacyl synthase-like N-terminal domain-containing protein</fullName>
    </recommendedName>
</protein>
<gene>
    <name evidence="3" type="ORF">GCM10010365_52640</name>
</gene>
<dbReference type="InterPro" id="IPR016039">
    <property type="entry name" value="Thiolase-like"/>
</dbReference>
<evidence type="ECO:0000259" key="2">
    <source>
        <dbReference type="Pfam" id="PF00109"/>
    </source>
</evidence>
<dbReference type="PANTHER" id="PTHR11712">
    <property type="entry name" value="POLYKETIDE SYNTHASE-RELATED"/>
    <property type="match status" value="1"/>
</dbReference>